<protein>
    <recommendedName>
        <fullName evidence="3">Membrane transporter protein</fullName>
    </recommendedName>
</protein>
<feature type="non-terminal residue" evidence="2">
    <location>
        <position position="78"/>
    </location>
</feature>
<organism evidence="2">
    <name type="scientific">marine metagenome</name>
    <dbReference type="NCBI Taxonomy" id="408172"/>
    <lineage>
        <taxon>unclassified sequences</taxon>
        <taxon>metagenomes</taxon>
        <taxon>ecological metagenomes</taxon>
    </lineage>
</organism>
<dbReference type="EMBL" id="UINC01124695">
    <property type="protein sequence ID" value="SVD02025.1"/>
    <property type="molecule type" value="Genomic_DNA"/>
</dbReference>
<sequence length="78" mass="8484">MSVIYEIIGNVPELSSWVFITLCVVSFFTSLISAAFGLGGGVMLVTIMALLLNPLAVIPIHAVIQMNSNLFRAIMMWP</sequence>
<accession>A0A382RXY0</accession>
<dbReference type="AlphaFoldDB" id="A0A382RXY0"/>
<feature type="transmembrane region" description="Helical" evidence="1">
    <location>
        <begin position="14"/>
        <end position="36"/>
    </location>
</feature>
<reference evidence="2" key="1">
    <citation type="submission" date="2018-05" db="EMBL/GenBank/DDBJ databases">
        <authorList>
            <person name="Lanie J.A."/>
            <person name="Ng W.-L."/>
            <person name="Kazmierczak K.M."/>
            <person name="Andrzejewski T.M."/>
            <person name="Davidsen T.M."/>
            <person name="Wayne K.J."/>
            <person name="Tettelin H."/>
            <person name="Glass J.I."/>
            <person name="Rusch D."/>
            <person name="Podicherti R."/>
            <person name="Tsui H.-C.T."/>
            <person name="Winkler M.E."/>
        </authorList>
    </citation>
    <scope>NUCLEOTIDE SEQUENCE</scope>
</reference>
<keyword evidence="1" id="KW-0472">Membrane</keyword>
<evidence type="ECO:0000313" key="2">
    <source>
        <dbReference type="EMBL" id="SVD02025.1"/>
    </source>
</evidence>
<proteinExistence type="predicted"/>
<feature type="transmembrane region" description="Helical" evidence="1">
    <location>
        <begin position="42"/>
        <end position="64"/>
    </location>
</feature>
<keyword evidence="1" id="KW-1133">Transmembrane helix</keyword>
<evidence type="ECO:0000256" key="1">
    <source>
        <dbReference type="SAM" id="Phobius"/>
    </source>
</evidence>
<keyword evidence="1" id="KW-0812">Transmembrane</keyword>
<name>A0A382RXY0_9ZZZZ</name>
<evidence type="ECO:0008006" key="3">
    <source>
        <dbReference type="Google" id="ProtNLM"/>
    </source>
</evidence>
<gene>
    <name evidence="2" type="ORF">METZ01_LOCUS354879</name>
</gene>